<dbReference type="EMBL" id="JRPN01000020">
    <property type="protein sequence ID" value="KGT76623.1"/>
    <property type="molecule type" value="Genomic_DNA"/>
</dbReference>
<feature type="transmembrane region" description="Helical" evidence="1">
    <location>
        <begin position="20"/>
        <end position="38"/>
    </location>
</feature>
<evidence type="ECO:0000313" key="2">
    <source>
        <dbReference type="EMBL" id="KGT76623.1"/>
    </source>
</evidence>
<organism evidence="2 3">
    <name type="scientific">Bradyrhizobium japonicum</name>
    <dbReference type="NCBI Taxonomy" id="375"/>
    <lineage>
        <taxon>Bacteria</taxon>
        <taxon>Pseudomonadati</taxon>
        <taxon>Pseudomonadota</taxon>
        <taxon>Alphaproteobacteria</taxon>
        <taxon>Hyphomicrobiales</taxon>
        <taxon>Nitrobacteraceae</taxon>
        <taxon>Bradyrhizobium</taxon>
    </lineage>
</organism>
<keyword evidence="1" id="KW-0472">Membrane</keyword>
<protein>
    <submittedName>
        <fullName evidence="2">Group 1 outer membrane protein</fullName>
    </submittedName>
</protein>
<dbReference type="Proteomes" id="UP000030377">
    <property type="component" value="Unassembled WGS sequence"/>
</dbReference>
<evidence type="ECO:0000313" key="3">
    <source>
        <dbReference type="Proteomes" id="UP000030377"/>
    </source>
</evidence>
<keyword evidence="1" id="KW-0812">Transmembrane</keyword>
<evidence type="ECO:0000256" key="1">
    <source>
        <dbReference type="SAM" id="Phobius"/>
    </source>
</evidence>
<reference evidence="2 3" key="1">
    <citation type="submission" date="2014-09" db="EMBL/GenBank/DDBJ databases">
        <title>Draft genome of Bradyrhizobium japonicum Is-34.</title>
        <authorList>
            <person name="Tsurumaru H."/>
            <person name="Yamakawa T."/>
            <person name="Hashimoto S."/>
            <person name="Okizaki K."/>
            <person name="Kanesaki Y."/>
            <person name="Yoshikawa H."/>
            <person name="Yajima S."/>
        </authorList>
    </citation>
    <scope>NUCLEOTIDE SEQUENCE [LARGE SCALE GENOMIC DNA]</scope>
    <source>
        <strain evidence="2 3">Is-34</strain>
    </source>
</reference>
<proteinExistence type="predicted"/>
<keyword evidence="1" id="KW-1133">Transmembrane helix</keyword>
<dbReference type="AlphaFoldDB" id="A0A0A3YSI1"/>
<dbReference type="eggNOG" id="ENOG50316EW">
    <property type="taxonomic scope" value="Bacteria"/>
</dbReference>
<accession>A0A0A3YSI1</accession>
<sequence>MSKRPQTSFDVQDDLRTDYALIATGVGAALVALIYLLLV</sequence>
<comment type="caution">
    <text evidence="2">The sequence shown here is derived from an EMBL/GenBank/DDBJ whole genome shotgun (WGS) entry which is preliminary data.</text>
</comment>
<name>A0A0A3YSI1_BRAJP</name>
<gene>
    <name evidence="2" type="ORF">MA20_28045</name>
</gene>